<dbReference type="EMBL" id="JAKOGI010000075">
    <property type="protein sequence ID" value="KAJ8445624.1"/>
    <property type="molecule type" value="Genomic_DNA"/>
</dbReference>
<dbReference type="AlphaFoldDB" id="A0A9Q1KLA1"/>
<proteinExistence type="predicted"/>
<organism evidence="2 3">
    <name type="scientific">Carnegiea gigantea</name>
    <dbReference type="NCBI Taxonomy" id="171969"/>
    <lineage>
        <taxon>Eukaryota</taxon>
        <taxon>Viridiplantae</taxon>
        <taxon>Streptophyta</taxon>
        <taxon>Embryophyta</taxon>
        <taxon>Tracheophyta</taxon>
        <taxon>Spermatophyta</taxon>
        <taxon>Magnoliopsida</taxon>
        <taxon>eudicotyledons</taxon>
        <taxon>Gunneridae</taxon>
        <taxon>Pentapetalae</taxon>
        <taxon>Caryophyllales</taxon>
        <taxon>Cactineae</taxon>
        <taxon>Cactaceae</taxon>
        <taxon>Cactoideae</taxon>
        <taxon>Echinocereeae</taxon>
        <taxon>Carnegiea</taxon>
    </lineage>
</organism>
<evidence type="ECO:0000313" key="3">
    <source>
        <dbReference type="Proteomes" id="UP001153076"/>
    </source>
</evidence>
<feature type="compositionally biased region" description="Polar residues" evidence="1">
    <location>
        <begin position="1"/>
        <end position="12"/>
    </location>
</feature>
<feature type="region of interest" description="Disordered" evidence="1">
    <location>
        <begin position="1"/>
        <end position="20"/>
    </location>
</feature>
<name>A0A9Q1KLA1_9CARY</name>
<protein>
    <submittedName>
        <fullName evidence="2">Uncharacterized protein</fullName>
    </submittedName>
</protein>
<comment type="caution">
    <text evidence="2">The sequence shown here is derived from an EMBL/GenBank/DDBJ whole genome shotgun (WGS) entry which is preliminary data.</text>
</comment>
<sequence>MLPSSDNVPNTRARSDNEPLSHMLLDLVEDDMFVGGETGEEEGSRTGEILVEDVTASEEMVAATLNVSVVCGQEGANEEVVPNEVVAGRSPPDVEACIDPGGNEAAKGKATDSSTPTLAVTSKQEQNTRATDGSLDKEGLIIGHLSASYYIGFTAIYEGRDEGGTPTTTHYIGGSPIRCTDDEHIVVDAMHKGSVQLDTNLHLAIEEDATLKPILVLVCRLEEHTEGAPSHEPMFGASPPPMRLERAVLACALQALRNYLLLKLCEDKEKLLCYVCKWCKAFTKSSEWSVSLLGYYLNEGGAQHISDVDVKGLVNLVPRNGPGDQSINYCINGFAIDYYNSLLDKQQHLFPKWC</sequence>
<feature type="region of interest" description="Disordered" evidence="1">
    <location>
        <begin position="98"/>
        <end position="132"/>
    </location>
</feature>
<reference evidence="2" key="1">
    <citation type="submission" date="2022-04" db="EMBL/GenBank/DDBJ databases">
        <title>Carnegiea gigantea Genome sequencing and assembly v2.</title>
        <authorList>
            <person name="Copetti D."/>
            <person name="Sanderson M.J."/>
            <person name="Burquez A."/>
            <person name="Wojciechowski M.F."/>
        </authorList>
    </citation>
    <scope>NUCLEOTIDE SEQUENCE</scope>
    <source>
        <strain evidence="2">SGP5-SGP5p</strain>
        <tissue evidence="2">Aerial part</tissue>
    </source>
</reference>
<keyword evidence="3" id="KW-1185">Reference proteome</keyword>
<evidence type="ECO:0000313" key="2">
    <source>
        <dbReference type="EMBL" id="KAJ8445624.1"/>
    </source>
</evidence>
<feature type="compositionally biased region" description="Polar residues" evidence="1">
    <location>
        <begin position="111"/>
        <end position="131"/>
    </location>
</feature>
<dbReference type="Proteomes" id="UP001153076">
    <property type="component" value="Unassembled WGS sequence"/>
</dbReference>
<evidence type="ECO:0000256" key="1">
    <source>
        <dbReference type="SAM" id="MobiDB-lite"/>
    </source>
</evidence>
<accession>A0A9Q1KLA1</accession>
<gene>
    <name evidence="2" type="ORF">Cgig2_018565</name>
</gene>